<organism evidence="9 10">
    <name type="scientific">Phototrophicus methaneseepsis</name>
    <dbReference type="NCBI Taxonomy" id="2710758"/>
    <lineage>
        <taxon>Bacteria</taxon>
        <taxon>Bacillati</taxon>
        <taxon>Chloroflexota</taxon>
        <taxon>Candidatus Thermofontia</taxon>
        <taxon>Phototrophicales</taxon>
        <taxon>Phototrophicaceae</taxon>
        <taxon>Phototrophicus</taxon>
    </lineage>
</organism>
<dbReference type="GO" id="GO:0000287">
    <property type="term" value="F:magnesium ion binding"/>
    <property type="evidence" value="ECO:0007669"/>
    <property type="project" value="TreeGrafter"/>
</dbReference>
<reference evidence="9 10" key="1">
    <citation type="submission" date="2020-02" db="EMBL/GenBank/DDBJ databases">
        <authorList>
            <person name="Zheng R.K."/>
            <person name="Sun C.M."/>
        </authorList>
    </citation>
    <scope>NUCLEOTIDE SEQUENCE [LARGE SCALE GENOMIC DNA]</scope>
    <source>
        <strain evidence="10">rifampicinis</strain>
    </source>
</reference>
<dbReference type="CDD" id="cd12822">
    <property type="entry name" value="TmCorA-like"/>
    <property type="match status" value="1"/>
</dbReference>
<dbReference type="Proteomes" id="UP000594468">
    <property type="component" value="Chromosome"/>
</dbReference>
<dbReference type="RefSeq" id="WP_195170142.1">
    <property type="nucleotide sequence ID" value="NZ_CP062983.1"/>
</dbReference>
<comment type="similarity">
    <text evidence="2 8">Belongs to the CorA metal ion transporter (MIT) (TC 1.A.35) family.</text>
</comment>
<dbReference type="PANTHER" id="PTHR46494">
    <property type="entry name" value="CORA FAMILY METAL ION TRANSPORTER (EUROFUNG)"/>
    <property type="match status" value="1"/>
</dbReference>
<keyword evidence="4 8" id="KW-1003">Cell membrane</keyword>
<dbReference type="PANTHER" id="PTHR46494:SF1">
    <property type="entry name" value="CORA FAMILY METAL ION TRANSPORTER (EUROFUNG)"/>
    <property type="match status" value="1"/>
</dbReference>
<dbReference type="InterPro" id="IPR045861">
    <property type="entry name" value="CorA_cytoplasmic_dom"/>
</dbReference>
<dbReference type="InterPro" id="IPR004488">
    <property type="entry name" value="Mg/Co-transport_prot_CorA"/>
</dbReference>
<evidence type="ECO:0000256" key="5">
    <source>
        <dbReference type="ARBA" id="ARBA00022692"/>
    </source>
</evidence>
<protein>
    <recommendedName>
        <fullName evidence="8">Magnesium transport protein CorA</fullName>
    </recommendedName>
</protein>
<dbReference type="SUPFAM" id="SSF143865">
    <property type="entry name" value="CorA soluble domain-like"/>
    <property type="match status" value="1"/>
</dbReference>
<keyword evidence="8" id="KW-0406">Ion transport</keyword>
<gene>
    <name evidence="8 9" type="primary">corA</name>
    <name evidence="9" type="ORF">G4Y79_20680</name>
</gene>
<dbReference type="GO" id="GO:0015095">
    <property type="term" value="F:magnesium ion transmembrane transporter activity"/>
    <property type="evidence" value="ECO:0007669"/>
    <property type="project" value="UniProtKB-UniRule"/>
</dbReference>
<feature type="transmembrane region" description="Helical" evidence="8">
    <location>
        <begin position="245"/>
        <end position="265"/>
    </location>
</feature>
<dbReference type="InterPro" id="IPR045863">
    <property type="entry name" value="CorA_TM1_TM2"/>
</dbReference>
<proteinExistence type="inferred from homology"/>
<keyword evidence="8" id="KW-0460">Magnesium</keyword>
<evidence type="ECO:0000313" key="10">
    <source>
        <dbReference type="Proteomes" id="UP000594468"/>
    </source>
</evidence>
<evidence type="ECO:0000256" key="1">
    <source>
        <dbReference type="ARBA" id="ARBA00004651"/>
    </source>
</evidence>
<keyword evidence="5 8" id="KW-0812">Transmembrane</keyword>
<feature type="transmembrane region" description="Helical" evidence="8">
    <location>
        <begin position="285"/>
        <end position="303"/>
    </location>
</feature>
<dbReference type="Pfam" id="PF01544">
    <property type="entry name" value="CorA"/>
    <property type="match status" value="1"/>
</dbReference>
<dbReference type="GO" id="GO:0015087">
    <property type="term" value="F:cobalt ion transmembrane transporter activity"/>
    <property type="evidence" value="ECO:0007669"/>
    <property type="project" value="UniProtKB-UniRule"/>
</dbReference>
<evidence type="ECO:0000256" key="4">
    <source>
        <dbReference type="ARBA" id="ARBA00022475"/>
    </source>
</evidence>
<keyword evidence="6 8" id="KW-1133">Transmembrane helix</keyword>
<dbReference type="SUPFAM" id="SSF144083">
    <property type="entry name" value="Magnesium transport protein CorA, transmembrane region"/>
    <property type="match status" value="1"/>
</dbReference>
<dbReference type="EMBL" id="CP062983">
    <property type="protein sequence ID" value="QPC82073.1"/>
    <property type="molecule type" value="Genomic_DNA"/>
</dbReference>
<keyword evidence="7 8" id="KW-0472">Membrane</keyword>
<name>A0A7S8E873_9CHLR</name>
<evidence type="ECO:0000256" key="3">
    <source>
        <dbReference type="ARBA" id="ARBA00022448"/>
    </source>
</evidence>
<keyword evidence="3 8" id="KW-0813">Transport</keyword>
<comment type="function">
    <text evidence="8">Mediates influx of magnesium ions.</text>
</comment>
<dbReference type="Gene3D" id="3.30.460.20">
    <property type="entry name" value="CorA soluble domain-like"/>
    <property type="match status" value="1"/>
</dbReference>
<dbReference type="GO" id="GO:0050897">
    <property type="term" value="F:cobalt ion binding"/>
    <property type="evidence" value="ECO:0007669"/>
    <property type="project" value="TreeGrafter"/>
</dbReference>
<evidence type="ECO:0000256" key="8">
    <source>
        <dbReference type="RuleBase" id="RU362010"/>
    </source>
</evidence>
<evidence type="ECO:0000256" key="7">
    <source>
        <dbReference type="ARBA" id="ARBA00023136"/>
    </source>
</evidence>
<accession>A0A7S8E873</accession>
<dbReference type="GO" id="GO:0005886">
    <property type="term" value="C:plasma membrane"/>
    <property type="evidence" value="ECO:0007669"/>
    <property type="project" value="UniProtKB-SubCell"/>
</dbReference>
<evidence type="ECO:0000313" key="9">
    <source>
        <dbReference type="EMBL" id="QPC82073.1"/>
    </source>
</evidence>
<comment type="subcellular location">
    <subcellularLocation>
        <location evidence="1">Cell membrane</location>
        <topology evidence="1">Multi-pass membrane protein</topology>
    </subcellularLocation>
    <subcellularLocation>
        <location evidence="8">Membrane</location>
        <topology evidence="8">Multi-pass membrane protein</topology>
    </subcellularLocation>
</comment>
<dbReference type="Gene3D" id="1.20.58.340">
    <property type="entry name" value="Magnesium transport protein CorA, transmembrane region"/>
    <property type="match status" value="2"/>
</dbReference>
<dbReference type="KEGG" id="pmet:G4Y79_20680"/>
<evidence type="ECO:0000256" key="6">
    <source>
        <dbReference type="ARBA" id="ARBA00022989"/>
    </source>
</evidence>
<dbReference type="InterPro" id="IPR002523">
    <property type="entry name" value="MgTranspt_CorA/ZnTranspt_ZntB"/>
</dbReference>
<evidence type="ECO:0000256" key="2">
    <source>
        <dbReference type="ARBA" id="ARBA00009765"/>
    </source>
</evidence>
<dbReference type="NCBIfam" id="TIGR00383">
    <property type="entry name" value="corA"/>
    <property type="match status" value="1"/>
</dbReference>
<keyword evidence="10" id="KW-1185">Reference proteome</keyword>
<sequence>MGTQTLTYGSVTWIDIIHPTPADVENLQERFPYIHPLNLEDVRSPMERPKIDVDDNYLFVVMHFPLFDKRLSLSRPREVDLIIGRGYVVTVHDGVLKPLTTLYELCEDDELQRQRLLGRGANHAFYTIIDQLVDYVLPILRKVDGNIRDIEEDIFTRDTREVIREISLVRRDVIALRRIIRQQVPIVEQLEQVEHPIIHEDLEEYFGDIADHLYKARDIVDENYEIITSLADTVDTLASHRINEVMRILTVISVIMLPLTLISSIYGMNVPLPGQPEFRQDPNSFWLIAVFMVLISLVMLWYFRKRNWL</sequence>
<dbReference type="AlphaFoldDB" id="A0A7S8E873"/>